<dbReference type="SMART" id="SM00279">
    <property type="entry name" value="HhH2"/>
    <property type="match status" value="1"/>
</dbReference>
<gene>
    <name evidence="5" type="ORF">COX15_01420</name>
</gene>
<dbReference type="Pfam" id="PF02739">
    <property type="entry name" value="5_3_exonuc_N"/>
    <property type="match status" value="1"/>
</dbReference>
<dbReference type="InterPro" id="IPR038969">
    <property type="entry name" value="FEN"/>
</dbReference>
<name>A0A2H0AL25_9BACT</name>
<dbReference type="InterPro" id="IPR020045">
    <property type="entry name" value="DNA_polI_H3TH"/>
</dbReference>
<feature type="domain" description="5'-3' exonuclease" evidence="4">
    <location>
        <begin position="1"/>
        <end position="272"/>
    </location>
</feature>
<comment type="caution">
    <text evidence="5">The sequence shown here is derived from an EMBL/GenBank/DDBJ whole genome shotgun (WGS) entry which is preliminary data.</text>
</comment>
<dbReference type="InterPro" id="IPR020046">
    <property type="entry name" value="5-3_exonucl_a-hlix_arch_N"/>
</dbReference>
<dbReference type="Gene3D" id="1.10.150.20">
    <property type="entry name" value="5' to 3' exonuclease, C-terminal subdomain"/>
    <property type="match status" value="1"/>
</dbReference>
<evidence type="ECO:0000256" key="2">
    <source>
        <dbReference type="ARBA" id="ARBA00022801"/>
    </source>
</evidence>
<evidence type="ECO:0000256" key="1">
    <source>
        <dbReference type="ARBA" id="ARBA00022722"/>
    </source>
</evidence>
<dbReference type="GO" id="GO:0008409">
    <property type="term" value="F:5'-3' exonuclease activity"/>
    <property type="evidence" value="ECO:0007669"/>
    <property type="project" value="InterPro"/>
</dbReference>
<dbReference type="PANTHER" id="PTHR42646:SF2">
    <property type="entry name" value="5'-3' EXONUCLEASE FAMILY PROTEIN"/>
    <property type="match status" value="1"/>
</dbReference>
<dbReference type="FunFam" id="1.10.150.20:FF:000003">
    <property type="entry name" value="DNA polymerase I"/>
    <property type="match status" value="1"/>
</dbReference>
<evidence type="ECO:0000313" key="6">
    <source>
        <dbReference type="Proteomes" id="UP000230007"/>
    </source>
</evidence>
<keyword evidence="2" id="KW-0378">Hydrolase</keyword>
<dbReference type="InterPro" id="IPR036279">
    <property type="entry name" value="5-3_exonuclease_C_sf"/>
</dbReference>
<dbReference type="GO" id="GO:0003677">
    <property type="term" value="F:DNA binding"/>
    <property type="evidence" value="ECO:0007669"/>
    <property type="project" value="UniProtKB-KW"/>
</dbReference>
<protein>
    <recommendedName>
        <fullName evidence="4">5'-3' exonuclease domain-containing protein</fullName>
    </recommendedName>
</protein>
<evidence type="ECO:0000259" key="4">
    <source>
        <dbReference type="SMART" id="SM00475"/>
    </source>
</evidence>
<dbReference type="GO" id="GO:0017108">
    <property type="term" value="F:5'-flap endonuclease activity"/>
    <property type="evidence" value="ECO:0007669"/>
    <property type="project" value="InterPro"/>
</dbReference>
<dbReference type="AlphaFoldDB" id="A0A2H0AL25"/>
<dbReference type="GO" id="GO:0033567">
    <property type="term" value="P:DNA replication, Okazaki fragment processing"/>
    <property type="evidence" value="ECO:0007669"/>
    <property type="project" value="InterPro"/>
</dbReference>
<dbReference type="InterPro" id="IPR008918">
    <property type="entry name" value="HhH2"/>
</dbReference>
<dbReference type="Pfam" id="PF01367">
    <property type="entry name" value="5_3_exonuc"/>
    <property type="match status" value="1"/>
</dbReference>
<dbReference type="SMART" id="SM00475">
    <property type="entry name" value="53EXOc"/>
    <property type="match status" value="1"/>
</dbReference>
<dbReference type="Gene3D" id="3.40.50.1010">
    <property type="entry name" value="5'-nuclease"/>
    <property type="match status" value="1"/>
</dbReference>
<keyword evidence="1" id="KW-0540">Nuclease</keyword>
<dbReference type="SUPFAM" id="SSF88723">
    <property type="entry name" value="PIN domain-like"/>
    <property type="match status" value="1"/>
</dbReference>
<dbReference type="SUPFAM" id="SSF47807">
    <property type="entry name" value="5' to 3' exonuclease, C-terminal subdomain"/>
    <property type="match status" value="1"/>
</dbReference>
<dbReference type="InterPro" id="IPR002421">
    <property type="entry name" value="5-3_exonuclease"/>
</dbReference>
<keyword evidence="3" id="KW-0238">DNA-binding</keyword>
<accession>A0A2H0AL25</accession>
<evidence type="ECO:0000256" key="3">
    <source>
        <dbReference type="ARBA" id="ARBA00023125"/>
    </source>
</evidence>
<dbReference type="EMBL" id="PCSK01000029">
    <property type="protein sequence ID" value="PIP46112.1"/>
    <property type="molecule type" value="Genomic_DNA"/>
</dbReference>
<proteinExistence type="predicted"/>
<dbReference type="PANTHER" id="PTHR42646">
    <property type="entry name" value="FLAP ENDONUCLEASE XNI"/>
    <property type="match status" value="1"/>
</dbReference>
<dbReference type="CDD" id="cd09859">
    <property type="entry name" value="PIN_53EXO"/>
    <property type="match status" value="1"/>
</dbReference>
<organism evidence="5 6">
    <name type="scientific">Candidatus Colwellbacteria bacterium CG23_combo_of_CG06-09_8_20_14_all_42_19</name>
    <dbReference type="NCBI Taxonomy" id="1974541"/>
    <lineage>
        <taxon>Bacteria</taxon>
        <taxon>Candidatus Colwelliibacteriota</taxon>
    </lineage>
</organism>
<dbReference type="InterPro" id="IPR029060">
    <property type="entry name" value="PIN-like_dom_sf"/>
</dbReference>
<sequence>MKGTLLLIDANSLIHRAYHALPPFTSPEGKPTGALYGLASILIKIFREGMLNNDIPKFIVAAFDTPEITFREKEYKEYKITRPPAADDLISQLKEAQRLLQLFGIKTIKLPGWEADDLLATIASRFKASEAIKKVVILSGDLDMLQMVKDDKVVAIMPQKGISNTVVYDETSVFKRFGVAPKLLADYKGLVGDKSDNIPGVPGIGPKTAANVISKFQNLENLYREIDEVGLPDLKLQSKLQEYKDQAFLSKKLATLDQSAPVEVSLEELRLPAAVDGKQITVYFEELGFNSLIDRLAKL</sequence>
<dbReference type="Proteomes" id="UP000230007">
    <property type="component" value="Unassembled WGS sequence"/>
</dbReference>
<dbReference type="CDD" id="cd09898">
    <property type="entry name" value="H3TH_53EXO"/>
    <property type="match status" value="1"/>
</dbReference>
<evidence type="ECO:0000313" key="5">
    <source>
        <dbReference type="EMBL" id="PIP46112.1"/>
    </source>
</evidence>
<reference evidence="5 6" key="1">
    <citation type="submission" date="2017-09" db="EMBL/GenBank/DDBJ databases">
        <title>Depth-based differentiation of microbial function through sediment-hosted aquifers and enrichment of novel symbionts in the deep terrestrial subsurface.</title>
        <authorList>
            <person name="Probst A.J."/>
            <person name="Ladd B."/>
            <person name="Jarett J.K."/>
            <person name="Geller-Mcgrath D.E."/>
            <person name="Sieber C.M."/>
            <person name="Emerson J.B."/>
            <person name="Anantharaman K."/>
            <person name="Thomas B.C."/>
            <person name="Malmstrom R."/>
            <person name="Stieglmeier M."/>
            <person name="Klingl A."/>
            <person name="Woyke T."/>
            <person name="Ryan C.M."/>
            <person name="Banfield J.F."/>
        </authorList>
    </citation>
    <scope>NUCLEOTIDE SEQUENCE [LARGE SCALE GENOMIC DNA]</scope>
    <source>
        <strain evidence="5">CG23_combo_of_CG06-09_8_20_14_all_42_19</strain>
    </source>
</reference>